<keyword evidence="1" id="KW-0175">Coiled coil</keyword>
<gene>
    <name evidence="2" type="ORF">GCM10010984_03390</name>
    <name evidence="3" type="ORF">SAMN05443634_104154</name>
</gene>
<name>A0A1M6W4N4_9FLAO</name>
<reference evidence="4" key="3">
    <citation type="submission" date="2016-11" db="EMBL/GenBank/DDBJ databases">
        <authorList>
            <person name="Varghese N."/>
            <person name="Submissions S."/>
        </authorList>
    </citation>
    <scope>NUCLEOTIDE SEQUENCE [LARGE SCALE GENOMIC DNA]</scope>
    <source>
        <strain evidence="4">DSM 27989</strain>
    </source>
</reference>
<evidence type="ECO:0000313" key="5">
    <source>
        <dbReference type="Proteomes" id="UP000650994"/>
    </source>
</evidence>
<dbReference type="EMBL" id="FRBH01000004">
    <property type="protein sequence ID" value="SHK88445.1"/>
    <property type="molecule type" value="Genomic_DNA"/>
</dbReference>
<reference evidence="3" key="2">
    <citation type="submission" date="2016-11" db="EMBL/GenBank/DDBJ databases">
        <authorList>
            <person name="Jaros S."/>
            <person name="Januszkiewicz K."/>
            <person name="Wedrychowicz H."/>
        </authorList>
    </citation>
    <scope>NUCLEOTIDE SEQUENCE [LARGE SCALE GENOMIC DNA]</scope>
    <source>
        <strain evidence="3">DSM 27989</strain>
    </source>
</reference>
<evidence type="ECO:0000313" key="2">
    <source>
        <dbReference type="EMBL" id="GGE89060.1"/>
    </source>
</evidence>
<evidence type="ECO:0000313" key="4">
    <source>
        <dbReference type="Proteomes" id="UP000184120"/>
    </source>
</evidence>
<dbReference type="CDD" id="cd00085">
    <property type="entry name" value="HNHc"/>
    <property type="match status" value="1"/>
</dbReference>
<accession>A0A1M6W4N4</accession>
<dbReference type="Proteomes" id="UP000650994">
    <property type="component" value="Unassembled WGS sequence"/>
</dbReference>
<keyword evidence="5" id="KW-1185">Reference proteome</keyword>
<dbReference type="Proteomes" id="UP000184120">
    <property type="component" value="Unassembled WGS sequence"/>
</dbReference>
<evidence type="ECO:0000256" key="1">
    <source>
        <dbReference type="SAM" id="Coils"/>
    </source>
</evidence>
<dbReference type="InterPro" id="IPR003615">
    <property type="entry name" value="HNH_nuc"/>
</dbReference>
<dbReference type="RefSeq" id="WP_072930622.1">
    <property type="nucleotide sequence ID" value="NZ_BMFL01000002.1"/>
</dbReference>
<reference evidence="5" key="4">
    <citation type="journal article" date="2019" name="Int. J. Syst. Evol. Microbiol.">
        <title>The Global Catalogue of Microorganisms (GCM) 10K type strain sequencing project: providing services to taxonomists for standard genome sequencing and annotation.</title>
        <authorList>
            <consortium name="The Broad Institute Genomics Platform"/>
            <consortium name="The Broad Institute Genome Sequencing Center for Infectious Disease"/>
            <person name="Wu L."/>
            <person name="Ma J."/>
        </authorList>
    </citation>
    <scope>NUCLEOTIDE SEQUENCE [LARGE SCALE GENOMIC DNA]</scope>
    <source>
        <strain evidence="5">CGMCC 1.12707</strain>
    </source>
</reference>
<sequence length="296" mass="34445">MIKVDRTKVSKPLALDKKVKGKTETEKAIEYYTNPAFDGETNFKFKVYSDPEVKETLIKLFKGKCAYCESTFLHVYSGDVEHFRPKGEIEEADPDKKPGYYWLAADWDNLLLSCRNCNQKLSHSMYGIGTKKTMGKMNQFPLSDVTKYVRKHDNVNGIADEEPYRLLLNPCIDNPEDHLEYGEEGVIRPKKDEDGNESIMAKKSIDVYVLQRMYLVQSREKKLIEIQAQIQRVKEATENYNDTIGSPDTTKKFYFERILKREMERLKKFLNPEEEYVGMARQVVGEFLRLNFGITI</sequence>
<protein>
    <submittedName>
        <fullName evidence="3">TIGR02646 family protein</fullName>
    </submittedName>
</protein>
<evidence type="ECO:0000313" key="3">
    <source>
        <dbReference type="EMBL" id="SHK88445.1"/>
    </source>
</evidence>
<dbReference type="OrthoDB" id="5918473at2"/>
<feature type="coiled-coil region" evidence="1">
    <location>
        <begin position="216"/>
        <end position="243"/>
    </location>
</feature>
<dbReference type="STRING" id="1434701.SAMN05443634_104154"/>
<proteinExistence type="predicted"/>
<reference evidence="2" key="1">
    <citation type="journal article" date="2014" name="Int. J. Syst. Evol. Microbiol.">
        <title>Complete genome of a new Firmicutes species belonging to the dominant human colonic microbiota ('Ruminococcus bicirculans') reveals two chromosomes and a selective capacity to utilize plant glucans.</title>
        <authorList>
            <consortium name="NISC Comparative Sequencing Program"/>
            <person name="Wegmann U."/>
            <person name="Louis P."/>
            <person name="Goesmann A."/>
            <person name="Henrissat B."/>
            <person name="Duncan S.H."/>
            <person name="Flint H.J."/>
        </authorList>
    </citation>
    <scope>NUCLEOTIDE SEQUENCE</scope>
    <source>
        <strain evidence="2">CGMCC 1.12707</strain>
    </source>
</reference>
<reference evidence="2" key="5">
    <citation type="submission" date="2024-05" db="EMBL/GenBank/DDBJ databases">
        <authorList>
            <person name="Sun Q."/>
            <person name="Zhou Y."/>
        </authorList>
    </citation>
    <scope>NUCLEOTIDE SEQUENCE</scope>
    <source>
        <strain evidence="2">CGMCC 1.12707</strain>
    </source>
</reference>
<dbReference type="EMBL" id="BMFL01000002">
    <property type="protein sequence ID" value="GGE89060.1"/>
    <property type="molecule type" value="Genomic_DNA"/>
</dbReference>
<dbReference type="Gene3D" id="1.10.30.50">
    <property type="match status" value="1"/>
</dbReference>
<organism evidence="3 4">
    <name type="scientific">Chishuiella changwenlii</name>
    <dbReference type="NCBI Taxonomy" id="1434701"/>
    <lineage>
        <taxon>Bacteria</taxon>
        <taxon>Pseudomonadati</taxon>
        <taxon>Bacteroidota</taxon>
        <taxon>Flavobacteriia</taxon>
        <taxon>Flavobacteriales</taxon>
        <taxon>Weeksellaceae</taxon>
        <taxon>Chishuiella</taxon>
    </lineage>
</organism>
<dbReference type="AlphaFoldDB" id="A0A1M6W4N4"/>